<proteinExistence type="predicted"/>
<evidence type="ECO:0000313" key="2">
    <source>
        <dbReference type="Proteomes" id="UP001295684"/>
    </source>
</evidence>
<sequence length="69" mass="8404">MKQSHVMARECDIDVRRDTITFIDHENERRLLVKGKIFERKSKTTAWQPIWDYFLSDKRLILKNPIDTR</sequence>
<accession>A0AAD1UD27</accession>
<dbReference type="EMBL" id="CAMPGE010004076">
    <property type="protein sequence ID" value="CAI2362918.1"/>
    <property type="molecule type" value="Genomic_DNA"/>
</dbReference>
<evidence type="ECO:0000313" key="1">
    <source>
        <dbReference type="EMBL" id="CAI2362918.1"/>
    </source>
</evidence>
<reference evidence="1" key="1">
    <citation type="submission" date="2023-07" db="EMBL/GenBank/DDBJ databases">
        <authorList>
            <consortium name="AG Swart"/>
            <person name="Singh M."/>
            <person name="Singh A."/>
            <person name="Seah K."/>
            <person name="Emmerich C."/>
        </authorList>
    </citation>
    <scope>NUCLEOTIDE SEQUENCE</scope>
    <source>
        <strain evidence="1">DP1</strain>
    </source>
</reference>
<name>A0AAD1UD27_EUPCR</name>
<dbReference type="AlphaFoldDB" id="A0AAD1UD27"/>
<comment type="caution">
    <text evidence="1">The sequence shown here is derived from an EMBL/GenBank/DDBJ whole genome shotgun (WGS) entry which is preliminary data.</text>
</comment>
<protein>
    <submittedName>
        <fullName evidence="1">Uncharacterized protein</fullName>
    </submittedName>
</protein>
<keyword evidence="2" id="KW-1185">Reference proteome</keyword>
<dbReference type="Proteomes" id="UP001295684">
    <property type="component" value="Unassembled WGS sequence"/>
</dbReference>
<gene>
    <name evidence="1" type="ORF">ECRASSUSDP1_LOCUS4248</name>
</gene>
<organism evidence="1 2">
    <name type="scientific">Euplotes crassus</name>
    <dbReference type="NCBI Taxonomy" id="5936"/>
    <lineage>
        <taxon>Eukaryota</taxon>
        <taxon>Sar</taxon>
        <taxon>Alveolata</taxon>
        <taxon>Ciliophora</taxon>
        <taxon>Intramacronucleata</taxon>
        <taxon>Spirotrichea</taxon>
        <taxon>Hypotrichia</taxon>
        <taxon>Euplotida</taxon>
        <taxon>Euplotidae</taxon>
        <taxon>Moneuplotes</taxon>
    </lineage>
</organism>